<evidence type="ECO:0000313" key="2">
    <source>
        <dbReference type="EMBL" id="MBC4018072.1"/>
    </source>
</evidence>
<organism evidence="2 3">
    <name type="scientific">Siccirubricoccus deserti</name>
    <dbReference type="NCBI Taxonomy" id="2013562"/>
    <lineage>
        <taxon>Bacteria</taxon>
        <taxon>Pseudomonadati</taxon>
        <taxon>Pseudomonadota</taxon>
        <taxon>Alphaproteobacteria</taxon>
        <taxon>Acetobacterales</taxon>
        <taxon>Roseomonadaceae</taxon>
        <taxon>Siccirubricoccus</taxon>
    </lineage>
</organism>
<dbReference type="RefSeq" id="WP_186772827.1">
    <property type="nucleotide sequence ID" value="NZ_JACOMF010000041.1"/>
</dbReference>
<name>A0A9X0UEV6_9PROT</name>
<dbReference type="Pfam" id="PF03401">
    <property type="entry name" value="TctC"/>
    <property type="match status" value="1"/>
</dbReference>
<dbReference type="SUPFAM" id="SSF53850">
    <property type="entry name" value="Periplasmic binding protein-like II"/>
    <property type="match status" value="1"/>
</dbReference>
<dbReference type="PANTHER" id="PTHR42928:SF5">
    <property type="entry name" value="BLR1237 PROTEIN"/>
    <property type="match status" value="1"/>
</dbReference>
<comment type="caution">
    <text evidence="2">The sequence shown here is derived from an EMBL/GenBank/DDBJ whole genome shotgun (WGS) entry which is preliminary data.</text>
</comment>
<dbReference type="CDD" id="cd07012">
    <property type="entry name" value="PBP2_Bug_TTT"/>
    <property type="match status" value="1"/>
</dbReference>
<dbReference type="EMBL" id="JACOMF010000041">
    <property type="protein sequence ID" value="MBC4018072.1"/>
    <property type="molecule type" value="Genomic_DNA"/>
</dbReference>
<dbReference type="AlphaFoldDB" id="A0A9X0UEV6"/>
<dbReference type="PIRSF" id="PIRSF017082">
    <property type="entry name" value="YflP"/>
    <property type="match status" value="1"/>
</dbReference>
<dbReference type="PANTHER" id="PTHR42928">
    <property type="entry name" value="TRICARBOXYLATE-BINDING PROTEIN"/>
    <property type="match status" value="1"/>
</dbReference>
<proteinExistence type="inferred from homology"/>
<reference evidence="2" key="1">
    <citation type="submission" date="2020-08" db="EMBL/GenBank/DDBJ databases">
        <authorList>
            <person name="Hu Y."/>
            <person name="Nguyen S.V."/>
            <person name="Li F."/>
            <person name="Fanning S."/>
        </authorList>
    </citation>
    <scope>NUCLEOTIDE SEQUENCE</scope>
    <source>
        <strain evidence="2">SYSU D8009</strain>
    </source>
</reference>
<dbReference type="Proteomes" id="UP000600101">
    <property type="component" value="Unassembled WGS sequence"/>
</dbReference>
<dbReference type="PROSITE" id="PS51318">
    <property type="entry name" value="TAT"/>
    <property type="match status" value="1"/>
</dbReference>
<comment type="similarity">
    <text evidence="1">Belongs to the UPF0065 (bug) family.</text>
</comment>
<accession>A0A9X0UEV6</accession>
<dbReference type="InterPro" id="IPR005064">
    <property type="entry name" value="BUG"/>
</dbReference>
<protein>
    <submittedName>
        <fullName evidence="2">Tripartite tricarboxylate transporter substrate binding protein</fullName>
    </submittedName>
</protein>
<evidence type="ECO:0000313" key="3">
    <source>
        <dbReference type="Proteomes" id="UP000600101"/>
    </source>
</evidence>
<keyword evidence="3" id="KW-1185">Reference proteome</keyword>
<dbReference type="Gene3D" id="3.40.190.150">
    <property type="entry name" value="Bordetella uptake gene, domain 1"/>
    <property type="match status" value="1"/>
</dbReference>
<evidence type="ECO:0000256" key="1">
    <source>
        <dbReference type="ARBA" id="ARBA00006987"/>
    </source>
</evidence>
<dbReference type="InterPro" id="IPR006311">
    <property type="entry name" value="TAT_signal"/>
</dbReference>
<sequence>MTGRRRLIVTMGAGALAGSTIARPARASWQPSRPVQCIIGFAPGGGADQIARAICEDAGPLFTQPLVVTNRPGAGGSIAAQFVATQPPDGHTLFMAGGSETTSLPAFRDLPYDPKRSFRAIMRLMRQRLFIFTRTDSRFATLPDAIAAARARPGTVSYGTSGIGSIPHAAFLVLERQAQMEMLHSPYTGGAPSVQAVAARQIDLAAAHPEEFRGLADAGLIRVLAVASTERAPQYPDAPTLKELGYDAVIENMKGWVVPAGTPDEIVRALHDRFRQAMTGPAWRNFLERAGDTDGYLPGPEFQAAMDRLLDTVRVVARPG</sequence>
<dbReference type="Gene3D" id="3.40.190.10">
    <property type="entry name" value="Periplasmic binding protein-like II"/>
    <property type="match status" value="1"/>
</dbReference>
<dbReference type="InterPro" id="IPR042100">
    <property type="entry name" value="Bug_dom1"/>
</dbReference>
<gene>
    <name evidence="2" type="ORF">H7965_22500</name>
</gene>